<keyword evidence="2" id="KW-0576">Peroxisome</keyword>
<dbReference type="InterPro" id="IPR013919">
    <property type="entry name" value="Pex16"/>
</dbReference>
<dbReference type="Pfam" id="PF08610">
    <property type="entry name" value="Pex16"/>
    <property type="match status" value="1"/>
</dbReference>
<comment type="caution">
    <text evidence="3">The sequence shown here is derived from an EMBL/GenBank/DDBJ whole genome shotgun (WGS) entry which is preliminary data.</text>
</comment>
<keyword evidence="4" id="KW-1185">Reference proteome</keyword>
<evidence type="ECO:0000313" key="3">
    <source>
        <dbReference type="EMBL" id="ORY38350.1"/>
    </source>
</evidence>
<evidence type="ECO:0000256" key="2">
    <source>
        <dbReference type="RuleBase" id="RU365003"/>
    </source>
</evidence>
<evidence type="ECO:0000256" key="1">
    <source>
        <dbReference type="ARBA" id="ARBA00009505"/>
    </source>
</evidence>
<sequence length="376" mass="41982">MVLEAYKKFLLTHAPIVGSLENLAESVTYVLPGRFAHSELVAEGLHSVVSLLTAYHDAVLSPVFGGKTPNKFNAYTRRLLALGPAPRLAAYIATLLNAVQVFAEMLAKDYVSESFRWKVIAKLELLKFVCRLVLFRASKGRMLLGSHVPERDYDMASIQEDRQAKLKAVVNGEDLSVGDGSSSNIGKHSGKLIPSILSDIVPKAPQSGVSEQDVASFLNRKAASVSEALLPIDLVSQLETPGVVAEWMHMLRPLVYLMALRKYGTKSWNPWVLSLILEASSLGIHYNAQSISEFISGQPSTTKKPMRKFLEKDELQRRLWLLGYYLLRDPCYSLFVKERLDKFCESMSKKPIISLASGLLADYIPLWENYYFLVNP</sequence>
<dbReference type="GO" id="GO:0007031">
    <property type="term" value="P:peroxisome organization"/>
    <property type="evidence" value="ECO:0007669"/>
    <property type="project" value="UniProtKB-KW"/>
</dbReference>
<dbReference type="OrthoDB" id="2021143at2759"/>
<comment type="similarity">
    <text evidence="1 2">Belongs to the peroxin-16 family.</text>
</comment>
<dbReference type="PANTHER" id="PTHR13299:SF0">
    <property type="entry name" value="PEROXISOMAL MEMBRANE PROTEIN PEX16"/>
    <property type="match status" value="1"/>
</dbReference>
<dbReference type="PANTHER" id="PTHR13299">
    <property type="entry name" value="PEROXISOMAL MEMBRANE PROTEIN PEX16"/>
    <property type="match status" value="1"/>
</dbReference>
<dbReference type="AlphaFoldDB" id="A0A1Y2BUA6"/>
<comment type="subcellular location">
    <subcellularLocation>
        <location evidence="2">Peroxisome membrane</location>
    </subcellularLocation>
</comment>
<dbReference type="Proteomes" id="UP000193642">
    <property type="component" value="Unassembled WGS sequence"/>
</dbReference>
<evidence type="ECO:0000313" key="4">
    <source>
        <dbReference type="Proteomes" id="UP000193642"/>
    </source>
</evidence>
<reference evidence="3 4" key="1">
    <citation type="submission" date="2016-07" db="EMBL/GenBank/DDBJ databases">
        <title>Pervasive Adenine N6-methylation of Active Genes in Fungi.</title>
        <authorList>
            <consortium name="DOE Joint Genome Institute"/>
            <person name="Mondo S.J."/>
            <person name="Dannebaum R.O."/>
            <person name="Kuo R.C."/>
            <person name="Labutti K."/>
            <person name="Haridas S."/>
            <person name="Kuo A."/>
            <person name="Salamov A."/>
            <person name="Ahrendt S.R."/>
            <person name="Lipzen A."/>
            <person name="Sullivan W."/>
            <person name="Andreopoulos W.B."/>
            <person name="Clum A."/>
            <person name="Lindquist E."/>
            <person name="Daum C."/>
            <person name="Ramamoorthy G.K."/>
            <person name="Gryganskyi A."/>
            <person name="Culley D."/>
            <person name="Magnuson J.K."/>
            <person name="James T.Y."/>
            <person name="O'Malley M.A."/>
            <person name="Stajich J.E."/>
            <person name="Spatafora J.W."/>
            <person name="Visel A."/>
            <person name="Grigoriev I.V."/>
        </authorList>
    </citation>
    <scope>NUCLEOTIDE SEQUENCE [LARGE SCALE GENOMIC DNA]</scope>
    <source>
        <strain evidence="3 4">JEL800</strain>
    </source>
</reference>
<dbReference type="GO" id="GO:0005778">
    <property type="term" value="C:peroxisomal membrane"/>
    <property type="evidence" value="ECO:0007669"/>
    <property type="project" value="UniProtKB-SubCell"/>
</dbReference>
<protein>
    <recommendedName>
        <fullName evidence="2">Peroxisomal membrane protein PEX16</fullName>
    </recommendedName>
</protein>
<accession>A0A1Y2BUA6</accession>
<proteinExistence type="inferred from homology"/>
<gene>
    <name evidence="3" type="ORF">BCR33DRAFT_854018</name>
</gene>
<dbReference type="STRING" id="329046.A0A1Y2BUA6"/>
<name>A0A1Y2BUA6_9FUNG</name>
<keyword evidence="2" id="KW-0962">Peroxisome biogenesis</keyword>
<dbReference type="EMBL" id="MCGO01000044">
    <property type="protein sequence ID" value="ORY38350.1"/>
    <property type="molecule type" value="Genomic_DNA"/>
</dbReference>
<organism evidence="3 4">
    <name type="scientific">Rhizoclosmatium globosum</name>
    <dbReference type="NCBI Taxonomy" id="329046"/>
    <lineage>
        <taxon>Eukaryota</taxon>
        <taxon>Fungi</taxon>
        <taxon>Fungi incertae sedis</taxon>
        <taxon>Chytridiomycota</taxon>
        <taxon>Chytridiomycota incertae sedis</taxon>
        <taxon>Chytridiomycetes</taxon>
        <taxon>Chytridiales</taxon>
        <taxon>Chytriomycetaceae</taxon>
        <taxon>Rhizoclosmatium</taxon>
    </lineage>
</organism>